<sequence length="164" mass="17559">MTAEPINVGEKYSALDGLTYVYVPTIAAGTLIPTRTEIDDGVDLSTEVIEWEGFEITSDGIELKGLKRFKGEIPGMMSAAESSLTLYADRGNDDVSSILPRDTAGFILRMPVGDVPTKKMSVWPIRVKSLTPVFSTEAATAYKVAMSITAEPNESVTIPAAATP</sequence>
<dbReference type="InterPro" id="IPR058009">
    <property type="entry name" value="TTP_Phage_16"/>
</dbReference>
<dbReference type="Pfam" id="PF25595">
    <property type="entry name" value="Phage_TTP_16"/>
    <property type="match status" value="1"/>
</dbReference>
<gene>
    <name evidence="1" type="ordered locus">Psed_5795</name>
</gene>
<name>F4D1D4_PSEUX</name>
<reference evidence="1 2" key="1">
    <citation type="journal article" date="2011" name="J. Bacteriol.">
        <title>Genome sequence of the 1,4-dioxane-degrading Pseudonocardia dioxanivorans strain CB1190.</title>
        <authorList>
            <person name="Sales C.M."/>
            <person name="Mahendra S."/>
            <person name="Grostern A."/>
            <person name="Parales R.E."/>
            <person name="Goodwin L.A."/>
            <person name="Woyke T."/>
            <person name="Nolan M."/>
            <person name="Lapidus A."/>
            <person name="Chertkov O."/>
            <person name="Ovchinnikova G."/>
            <person name="Sczyrba A."/>
            <person name="Alvarez-Cohen L."/>
        </authorList>
    </citation>
    <scope>NUCLEOTIDE SEQUENCE [LARGE SCALE GENOMIC DNA]</scope>
    <source>
        <strain evidence="2">ATCC 55486 / DSM 44775 / JCM 13855 / CB1190</strain>
    </source>
</reference>
<dbReference type="STRING" id="675635.Psed_5795"/>
<dbReference type="RefSeq" id="WP_013677821.1">
    <property type="nucleotide sequence ID" value="NC_015312.1"/>
</dbReference>
<protein>
    <submittedName>
        <fullName evidence="1">Uncharacterized protein</fullName>
    </submittedName>
</protein>
<dbReference type="eggNOG" id="ENOG50343AZ">
    <property type="taxonomic scope" value="Bacteria"/>
</dbReference>
<accession>F4D1D4</accession>
<dbReference type="EMBL" id="CP002593">
    <property type="protein sequence ID" value="AEA27922.1"/>
    <property type="molecule type" value="Genomic_DNA"/>
</dbReference>
<keyword evidence="2" id="KW-1185">Reference proteome</keyword>
<dbReference type="AlphaFoldDB" id="F4D1D4"/>
<proteinExistence type="predicted"/>
<organism evidence="1 2">
    <name type="scientific">Pseudonocardia dioxanivorans (strain ATCC 55486 / DSM 44775 / JCM 13855 / CB1190)</name>
    <dbReference type="NCBI Taxonomy" id="675635"/>
    <lineage>
        <taxon>Bacteria</taxon>
        <taxon>Bacillati</taxon>
        <taxon>Actinomycetota</taxon>
        <taxon>Actinomycetes</taxon>
        <taxon>Pseudonocardiales</taxon>
        <taxon>Pseudonocardiaceae</taxon>
        <taxon>Pseudonocardia</taxon>
    </lineage>
</organism>
<dbReference type="OrthoDB" id="3629220at2"/>
<dbReference type="KEGG" id="pdx:Psed_5795"/>
<evidence type="ECO:0000313" key="2">
    <source>
        <dbReference type="Proteomes" id="UP000007809"/>
    </source>
</evidence>
<evidence type="ECO:0000313" key="1">
    <source>
        <dbReference type="EMBL" id="AEA27922.1"/>
    </source>
</evidence>
<dbReference type="Proteomes" id="UP000007809">
    <property type="component" value="Chromosome"/>
</dbReference>
<dbReference type="HOGENOM" id="CLU_1617629_0_0_11"/>